<dbReference type="GeneID" id="12984050"/>
<dbReference type="EMBL" id="CM001235">
    <property type="protein sequence ID" value="EHA48679.1"/>
    <property type="molecule type" value="Genomic_DNA"/>
</dbReference>
<reference evidence="1 2" key="1">
    <citation type="journal article" date="2005" name="Nature">
        <title>The genome sequence of the rice blast fungus Magnaporthe grisea.</title>
        <authorList>
            <person name="Dean R.A."/>
            <person name="Talbot N.J."/>
            <person name="Ebbole D.J."/>
            <person name="Farman M.L."/>
            <person name="Mitchell T.K."/>
            <person name="Orbach M.J."/>
            <person name="Thon M."/>
            <person name="Kulkarni R."/>
            <person name="Xu J.R."/>
            <person name="Pan H."/>
            <person name="Read N.D."/>
            <person name="Lee Y.H."/>
            <person name="Carbone I."/>
            <person name="Brown D."/>
            <person name="Oh Y.Y."/>
            <person name="Donofrio N."/>
            <person name="Jeong J.S."/>
            <person name="Soanes D.M."/>
            <person name="Djonovic S."/>
            <person name="Kolomiets E."/>
            <person name="Rehmeyer C."/>
            <person name="Li W."/>
            <person name="Harding M."/>
            <person name="Kim S."/>
            <person name="Lebrun M.H."/>
            <person name="Bohnert H."/>
            <person name="Coughlan S."/>
            <person name="Butler J."/>
            <person name="Calvo S."/>
            <person name="Ma L.J."/>
            <person name="Nicol R."/>
            <person name="Purcell S."/>
            <person name="Nusbaum C."/>
            <person name="Galagan J.E."/>
            <person name="Birren B.W."/>
        </authorList>
    </citation>
    <scope>NUCLEOTIDE SEQUENCE [LARGE SCALE GENOMIC DNA]</scope>
    <source>
        <strain evidence="2">70-15 / ATCC MYA-4617 / FGSC 8958</strain>
    </source>
</reference>
<evidence type="ECO:0000313" key="1">
    <source>
        <dbReference type="EMBL" id="EHA48679.1"/>
    </source>
</evidence>
<dbReference type="InParanoid" id="G4NEP9"/>
<dbReference type="KEGG" id="mgr:MGG_17380"/>
<dbReference type="OMA" id="NEWAGWL"/>
<name>G4NEP9_PYRO7</name>
<gene>
    <name evidence="1" type="ORF">MGG_17380</name>
</gene>
<evidence type="ECO:0000313" key="2">
    <source>
        <dbReference type="Proteomes" id="UP000009058"/>
    </source>
</evidence>
<reference key="2">
    <citation type="submission" date="2011-05" db="EMBL/GenBank/DDBJ databases">
        <title>The Genome Sequence of Magnaporthe oryzae 70-15.</title>
        <authorList>
            <consortium name="The Broad Institute Genome Sequencing Platform"/>
            <person name="Ma L.-J."/>
            <person name="Dead R."/>
            <person name="Young S.K."/>
            <person name="Zeng Q."/>
            <person name="Gargeya S."/>
            <person name="Fitzgerald M."/>
            <person name="Haas B."/>
            <person name="Abouelleil A."/>
            <person name="Alvarado L."/>
            <person name="Arachchi H.M."/>
            <person name="Berlin A."/>
            <person name="Brown A."/>
            <person name="Chapman S.B."/>
            <person name="Chen Z."/>
            <person name="Dunbar C."/>
            <person name="Freedman E."/>
            <person name="Gearin G."/>
            <person name="Gellesch M."/>
            <person name="Goldberg J."/>
            <person name="Griggs A."/>
            <person name="Gujja S."/>
            <person name="Heiman D."/>
            <person name="Howarth C."/>
            <person name="Larson L."/>
            <person name="Lui A."/>
            <person name="MacDonald P.J.P."/>
            <person name="Mehta T."/>
            <person name="Montmayeur A."/>
            <person name="Murphy C."/>
            <person name="Neiman D."/>
            <person name="Pearson M."/>
            <person name="Priest M."/>
            <person name="Roberts A."/>
            <person name="Saif S."/>
            <person name="Shea T."/>
            <person name="Shenoy N."/>
            <person name="Sisk P."/>
            <person name="Stolte C."/>
            <person name="Sykes S."/>
            <person name="Yandava C."/>
            <person name="Wortman J."/>
            <person name="Nusbaum C."/>
            <person name="Birren B."/>
        </authorList>
    </citation>
    <scope>NUCLEOTIDE SEQUENCE</scope>
    <source>
        <strain>70-15</strain>
    </source>
</reference>
<keyword evidence="2" id="KW-1185">Reference proteome</keyword>
<dbReference type="HOGENOM" id="CLU_2590212_0_0_1"/>
<proteinExistence type="predicted"/>
<organism evidence="1 2">
    <name type="scientific">Pyricularia oryzae (strain 70-15 / ATCC MYA-4617 / FGSC 8958)</name>
    <name type="common">Rice blast fungus</name>
    <name type="synonym">Magnaporthe oryzae</name>
    <dbReference type="NCBI Taxonomy" id="242507"/>
    <lineage>
        <taxon>Eukaryota</taxon>
        <taxon>Fungi</taxon>
        <taxon>Dikarya</taxon>
        <taxon>Ascomycota</taxon>
        <taxon>Pezizomycotina</taxon>
        <taxon>Sordariomycetes</taxon>
        <taxon>Sordariomycetidae</taxon>
        <taxon>Magnaporthales</taxon>
        <taxon>Pyriculariaceae</taxon>
        <taxon>Pyricularia</taxon>
    </lineage>
</organism>
<dbReference type="Proteomes" id="UP000009058">
    <property type="component" value="Chromosome 5"/>
</dbReference>
<dbReference type="AlphaFoldDB" id="G4NEP9"/>
<dbReference type="RefSeq" id="XP_003718263.1">
    <property type="nucleotide sequence ID" value="XM_003718215.1"/>
</dbReference>
<accession>G4NEP9</accession>
<protein>
    <submittedName>
        <fullName evidence="1">Uncharacterized protein</fullName>
    </submittedName>
</protein>
<dbReference type="VEuPathDB" id="FungiDB:MGG_17380"/>
<sequence>MGDQGWTVNEWAGWLDGCSSVDTHRGPDAMPTVTQHLVVCGGGRGGGGGAGTYCLLEAPNRLLSNQDGCPGGKQPQCVSY</sequence>